<dbReference type="Proteomes" id="UP000199063">
    <property type="component" value="Unassembled WGS sequence"/>
</dbReference>
<proteinExistence type="predicted"/>
<gene>
    <name evidence="1" type="ORF">SAMN05444921_13721</name>
</gene>
<sequence>MTRPAAVKLPFEGTCTVAKMNRDAASDPRRLGVPREVVDEGARTLRHAVESLDAFVGSLTEGTAVEGMSPADAGWVSSSHHRHRTARSRLWAWASWSTQLTLGNIVDHVQAIERTLVGEPVAIWSLVSLSRVVQEGAIRVCHLYEPGLSPEQRAVRIAAAWLNGARQHQVAAKDVGVQAVPEAEKIWQLAERTVQRAGMSIGLDKRGHPSSAVLGAVKAPFKVDLTNIAAKRPTHLPAWYRISSAASHSTVWMVAQAFASDEDDQPVMRADPEIVTAAVLAVLGAFEDLVQTLGDYYGKDPHQALLTVRRRTVAVLDRQRKWRQQAQDDARLLLGESGT</sequence>
<dbReference type="EMBL" id="FNHI01000037">
    <property type="protein sequence ID" value="SDN74867.1"/>
    <property type="molecule type" value="Genomic_DNA"/>
</dbReference>
<reference evidence="2" key="1">
    <citation type="submission" date="2016-10" db="EMBL/GenBank/DDBJ databases">
        <authorList>
            <person name="Varghese N."/>
            <person name="Submissions S."/>
        </authorList>
    </citation>
    <scope>NUCLEOTIDE SEQUENCE [LARGE SCALE GENOMIC DNA]</scope>
    <source>
        <strain evidence="2">CGMCC 4.7042</strain>
    </source>
</reference>
<name>A0A1H0DX82_9ACTN</name>
<evidence type="ECO:0000313" key="2">
    <source>
        <dbReference type="Proteomes" id="UP000199063"/>
    </source>
</evidence>
<dbReference type="AlphaFoldDB" id="A0A1H0DX82"/>
<organism evidence="1 2">
    <name type="scientific">Streptomyces wuyuanensis</name>
    <dbReference type="NCBI Taxonomy" id="1196353"/>
    <lineage>
        <taxon>Bacteria</taxon>
        <taxon>Bacillati</taxon>
        <taxon>Actinomycetota</taxon>
        <taxon>Actinomycetes</taxon>
        <taxon>Kitasatosporales</taxon>
        <taxon>Streptomycetaceae</taxon>
        <taxon>Streptomyces</taxon>
    </lineage>
</organism>
<evidence type="ECO:0000313" key="1">
    <source>
        <dbReference type="EMBL" id="SDN74867.1"/>
    </source>
</evidence>
<keyword evidence="2" id="KW-1185">Reference proteome</keyword>
<protein>
    <submittedName>
        <fullName evidence="1">Uncharacterized protein</fullName>
    </submittedName>
</protein>
<accession>A0A1H0DX82</accession>